<dbReference type="OrthoDB" id="5827069at2759"/>
<organism evidence="2 3">
    <name type="scientific">Caenorhabditis nigoni</name>
    <dbReference type="NCBI Taxonomy" id="1611254"/>
    <lineage>
        <taxon>Eukaryota</taxon>
        <taxon>Metazoa</taxon>
        <taxon>Ecdysozoa</taxon>
        <taxon>Nematoda</taxon>
        <taxon>Chromadorea</taxon>
        <taxon>Rhabditida</taxon>
        <taxon>Rhabditina</taxon>
        <taxon>Rhabditomorpha</taxon>
        <taxon>Rhabditoidea</taxon>
        <taxon>Rhabditidae</taxon>
        <taxon>Peloderinae</taxon>
        <taxon>Caenorhabditis</taxon>
    </lineage>
</organism>
<comment type="caution">
    <text evidence="2">The sequence shown here is derived from an EMBL/GenBank/DDBJ whole genome shotgun (WGS) entry which is preliminary data.</text>
</comment>
<sequence>MSVGVTLFLVLIILCRDSHQMWCLDGSDCETSDTCSLCEGAACLRVQSSGKTLCSLKFSCSKTVFSEINLAEASQLL</sequence>
<name>A0A2G5THS0_9PELO</name>
<keyword evidence="3" id="KW-1185">Reference proteome</keyword>
<proteinExistence type="predicted"/>
<evidence type="ECO:0000256" key="1">
    <source>
        <dbReference type="SAM" id="SignalP"/>
    </source>
</evidence>
<keyword evidence="1" id="KW-0732">Signal</keyword>
<feature type="chain" id="PRO_5013889095" evidence="1">
    <location>
        <begin position="24"/>
        <end position="77"/>
    </location>
</feature>
<dbReference type="Proteomes" id="UP000230233">
    <property type="component" value="Chromosome V"/>
</dbReference>
<accession>A0A2G5THS0</accession>
<dbReference type="EMBL" id="PDUG01000005">
    <property type="protein sequence ID" value="PIC26855.1"/>
    <property type="molecule type" value="Genomic_DNA"/>
</dbReference>
<gene>
    <name evidence="2" type="primary">Cni-F53B7.7</name>
    <name evidence="2" type="synonym">Cnig_chr_V.g19305</name>
    <name evidence="2" type="ORF">B9Z55_019305</name>
</gene>
<evidence type="ECO:0000313" key="3">
    <source>
        <dbReference type="Proteomes" id="UP000230233"/>
    </source>
</evidence>
<feature type="signal peptide" evidence="1">
    <location>
        <begin position="1"/>
        <end position="23"/>
    </location>
</feature>
<evidence type="ECO:0000313" key="2">
    <source>
        <dbReference type="EMBL" id="PIC26855.1"/>
    </source>
</evidence>
<reference evidence="3" key="1">
    <citation type="submission" date="2017-10" db="EMBL/GenBank/DDBJ databases">
        <title>Rapid genome shrinkage in a self-fertile nematode reveals novel sperm competition proteins.</title>
        <authorList>
            <person name="Yin D."/>
            <person name="Schwarz E.M."/>
            <person name="Thomas C.G."/>
            <person name="Felde R.L."/>
            <person name="Korf I.F."/>
            <person name="Cutter A.D."/>
            <person name="Schartner C.M."/>
            <person name="Ralston E.J."/>
            <person name="Meyer B.J."/>
            <person name="Haag E.S."/>
        </authorList>
    </citation>
    <scope>NUCLEOTIDE SEQUENCE [LARGE SCALE GENOMIC DNA]</scope>
    <source>
        <strain evidence="3">JU1422</strain>
    </source>
</reference>
<dbReference type="AlphaFoldDB" id="A0A2G5THS0"/>
<protein>
    <submittedName>
        <fullName evidence="2">Uncharacterized protein</fullName>
    </submittedName>
</protein>